<proteinExistence type="predicted"/>
<name>A0A9W6U7I1_9STRA</name>
<dbReference type="EMBL" id="BSXT01000438">
    <property type="protein sequence ID" value="GMF27488.1"/>
    <property type="molecule type" value="Genomic_DNA"/>
</dbReference>
<accession>A0A9W6U7I1</accession>
<reference evidence="2" key="1">
    <citation type="submission" date="2023-04" db="EMBL/GenBank/DDBJ databases">
        <title>Phytophthora fragariaefolia NBRC 109709.</title>
        <authorList>
            <person name="Ichikawa N."/>
            <person name="Sato H."/>
            <person name="Tonouchi N."/>
        </authorList>
    </citation>
    <scope>NUCLEOTIDE SEQUENCE</scope>
    <source>
        <strain evidence="2">NBRC 109709</strain>
    </source>
</reference>
<comment type="caution">
    <text evidence="2">The sequence shown here is derived from an EMBL/GenBank/DDBJ whole genome shotgun (WGS) entry which is preliminary data.</text>
</comment>
<protein>
    <submittedName>
        <fullName evidence="2">Unnamed protein product</fullName>
    </submittedName>
</protein>
<keyword evidence="1" id="KW-0472">Membrane</keyword>
<dbReference type="OrthoDB" id="121615at2759"/>
<feature type="transmembrane region" description="Helical" evidence="1">
    <location>
        <begin position="386"/>
        <end position="407"/>
    </location>
</feature>
<dbReference type="AlphaFoldDB" id="A0A9W6U7I1"/>
<gene>
    <name evidence="2" type="ORF">Pfra01_000547000</name>
</gene>
<keyword evidence="1" id="KW-1133">Transmembrane helix</keyword>
<keyword evidence="3" id="KW-1185">Reference proteome</keyword>
<feature type="transmembrane region" description="Helical" evidence="1">
    <location>
        <begin position="96"/>
        <end position="114"/>
    </location>
</feature>
<evidence type="ECO:0000313" key="3">
    <source>
        <dbReference type="Proteomes" id="UP001165121"/>
    </source>
</evidence>
<feature type="transmembrane region" description="Helical" evidence="1">
    <location>
        <begin position="432"/>
        <end position="450"/>
    </location>
</feature>
<sequence length="465" mass="52966">MLATLLPPLAAVAFVDMFPLQPVELGLEHSTMIWVRGFFVGAIEAYALSGQFRHYIPELQISRWALILTATAASIVIHGIVLCLVILLWYPLPFTLLWLSGPWIVILALALKFFRGNYLREHAEVQHKVRRLSLITVAQTSTILVYTTLNVLFVRVPIKWQPFVALFVPIFKITQKNVLCRILLGNDDVKPEMVIFNVEISNAFFISSNMQREASINTSILLILLDMVQMLVSLCDLNLMIKSMERVTEKLKLSTDNAVTAAVTIATKSPELWRQQRSATGNRLLQSKAALLIMPSFRRLSLSSISGASLASTVRVVPMKAGTSRILPIECSAKIPHLNDRATVQEQGLLLEKVLQIMFFTEFVLLTEFIEVFTPVLYSKCTQLRLGYLDILLTCFAGFYLIVLFWWPNRKFYPQFDGLDEAQFWKNIRNTLMYGLMEMGSFALLIFMIYRTTHKHPLQQLAYTH</sequence>
<organism evidence="2 3">
    <name type="scientific">Phytophthora fragariaefolia</name>
    <dbReference type="NCBI Taxonomy" id="1490495"/>
    <lineage>
        <taxon>Eukaryota</taxon>
        <taxon>Sar</taxon>
        <taxon>Stramenopiles</taxon>
        <taxon>Oomycota</taxon>
        <taxon>Peronosporomycetes</taxon>
        <taxon>Peronosporales</taxon>
        <taxon>Peronosporaceae</taxon>
        <taxon>Phytophthora</taxon>
    </lineage>
</organism>
<evidence type="ECO:0000256" key="1">
    <source>
        <dbReference type="SAM" id="Phobius"/>
    </source>
</evidence>
<feature type="transmembrane region" description="Helical" evidence="1">
    <location>
        <begin position="64"/>
        <end position="90"/>
    </location>
</feature>
<keyword evidence="1" id="KW-0812">Transmembrane</keyword>
<feature type="transmembrane region" description="Helical" evidence="1">
    <location>
        <begin position="134"/>
        <end position="154"/>
    </location>
</feature>
<dbReference type="Proteomes" id="UP001165121">
    <property type="component" value="Unassembled WGS sequence"/>
</dbReference>
<feature type="transmembrane region" description="Helical" evidence="1">
    <location>
        <begin position="33"/>
        <end position="52"/>
    </location>
</feature>
<evidence type="ECO:0000313" key="2">
    <source>
        <dbReference type="EMBL" id="GMF27488.1"/>
    </source>
</evidence>